<reference evidence="1" key="1">
    <citation type="submission" date="2021-01" db="EMBL/GenBank/DDBJ databases">
        <authorList>
            <person name="Kaushik A."/>
        </authorList>
    </citation>
    <scope>NUCLEOTIDE SEQUENCE</scope>
    <source>
        <strain evidence="1">Type strain: AG8-Rh-89/</strain>
    </source>
</reference>
<dbReference type="Proteomes" id="UP000663850">
    <property type="component" value="Unassembled WGS sequence"/>
</dbReference>
<evidence type="ECO:0000313" key="2">
    <source>
        <dbReference type="Proteomes" id="UP000663850"/>
    </source>
</evidence>
<organism evidence="1 2">
    <name type="scientific">Rhizoctonia solani</name>
    <dbReference type="NCBI Taxonomy" id="456999"/>
    <lineage>
        <taxon>Eukaryota</taxon>
        <taxon>Fungi</taxon>
        <taxon>Dikarya</taxon>
        <taxon>Basidiomycota</taxon>
        <taxon>Agaricomycotina</taxon>
        <taxon>Agaricomycetes</taxon>
        <taxon>Cantharellales</taxon>
        <taxon>Ceratobasidiaceae</taxon>
        <taxon>Rhizoctonia</taxon>
    </lineage>
</organism>
<evidence type="ECO:0000313" key="1">
    <source>
        <dbReference type="EMBL" id="CAE6443417.1"/>
    </source>
</evidence>
<name>A0A8H3AY63_9AGAM</name>
<accession>A0A8H3AY63</accession>
<dbReference type="AlphaFoldDB" id="A0A8H3AY63"/>
<gene>
    <name evidence="1" type="ORF">RDB_LOCUS32768</name>
</gene>
<proteinExistence type="predicted"/>
<dbReference type="EMBL" id="CAJMWZ010001819">
    <property type="protein sequence ID" value="CAE6443417.1"/>
    <property type="molecule type" value="Genomic_DNA"/>
</dbReference>
<sequence>MEDGLQLIRALLRPLARSITCLESSASTPGDVCAFWLACLACLNDLFTNPVKCRRLKLTEDLISDIYALVNGRFAELFDGSGQNIYFATLFLDFRYLGSKVFRRKNPNPLSMKVHLPARPRVQAIADAPVPRNPLISHDTPDSDLRNSIPSYERIGNFLGAMLVHEINSGRAPEIFDHYEDARAIITEFRFQFMNYVRQAGPFDRYIHAATPLEYWTKLSRHATISRML</sequence>
<protein>
    <submittedName>
        <fullName evidence="1">Uncharacterized protein</fullName>
    </submittedName>
</protein>
<comment type="caution">
    <text evidence="1">The sequence shown here is derived from an EMBL/GenBank/DDBJ whole genome shotgun (WGS) entry which is preliminary data.</text>
</comment>